<proteinExistence type="predicted"/>
<keyword evidence="2" id="KW-0472">Membrane</keyword>
<evidence type="ECO:0000256" key="2">
    <source>
        <dbReference type="SAM" id="Phobius"/>
    </source>
</evidence>
<keyword evidence="2" id="KW-1133">Transmembrane helix</keyword>
<feature type="transmembrane region" description="Helical" evidence="2">
    <location>
        <begin position="12"/>
        <end position="31"/>
    </location>
</feature>
<evidence type="ECO:0000313" key="4">
    <source>
        <dbReference type="Proteomes" id="UP001501407"/>
    </source>
</evidence>
<organism evidence="3 4">
    <name type="scientific">Microbacterium yannicii</name>
    <dbReference type="NCBI Taxonomy" id="671622"/>
    <lineage>
        <taxon>Bacteria</taxon>
        <taxon>Bacillati</taxon>
        <taxon>Actinomycetota</taxon>
        <taxon>Actinomycetes</taxon>
        <taxon>Micrococcales</taxon>
        <taxon>Microbacteriaceae</taxon>
        <taxon>Microbacterium</taxon>
    </lineage>
</organism>
<evidence type="ECO:0000256" key="1">
    <source>
        <dbReference type="SAM" id="MobiDB-lite"/>
    </source>
</evidence>
<feature type="region of interest" description="Disordered" evidence="1">
    <location>
        <begin position="38"/>
        <end position="57"/>
    </location>
</feature>
<dbReference type="Proteomes" id="UP001501407">
    <property type="component" value="Unassembled WGS sequence"/>
</dbReference>
<name>A0ABP9MGL8_9MICO</name>
<gene>
    <name evidence="3" type="ORF">GCM10025760_27050</name>
</gene>
<dbReference type="RefSeq" id="WP_194414225.1">
    <property type="nucleotide sequence ID" value="NZ_BAABKZ010000002.1"/>
</dbReference>
<evidence type="ECO:0000313" key="3">
    <source>
        <dbReference type="EMBL" id="GAA5095149.1"/>
    </source>
</evidence>
<dbReference type="EMBL" id="BAABKZ010000002">
    <property type="protein sequence ID" value="GAA5095149.1"/>
    <property type="molecule type" value="Genomic_DNA"/>
</dbReference>
<protein>
    <submittedName>
        <fullName evidence="3">Uncharacterized protein</fullName>
    </submittedName>
</protein>
<keyword evidence="2" id="KW-0812">Transmembrane</keyword>
<accession>A0ABP9MGL8</accession>
<comment type="caution">
    <text evidence="3">The sequence shown here is derived from an EMBL/GenBank/DDBJ whole genome shotgun (WGS) entry which is preliminary data.</text>
</comment>
<reference evidence="4" key="1">
    <citation type="journal article" date="2019" name="Int. J. Syst. Evol. Microbiol.">
        <title>The Global Catalogue of Microorganisms (GCM) 10K type strain sequencing project: providing services to taxonomists for standard genome sequencing and annotation.</title>
        <authorList>
            <consortium name="The Broad Institute Genomics Platform"/>
            <consortium name="The Broad Institute Genome Sequencing Center for Infectious Disease"/>
            <person name="Wu L."/>
            <person name="Ma J."/>
        </authorList>
    </citation>
    <scope>NUCLEOTIDE SEQUENCE [LARGE SCALE GENOMIC DNA]</scope>
    <source>
        <strain evidence="4">JCM 18959</strain>
    </source>
</reference>
<sequence length="57" mass="6564">MTDRDQFRARRVVAVIGLTLVKAVGFFLSVLKPSEQMNAQTMLPPEPFPSRREDYRP</sequence>
<keyword evidence="4" id="KW-1185">Reference proteome</keyword>